<dbReference type="InterPro" id="IPR002110">
    <property type="entry name" value="Ankyrin_rpt"/>
</dbReference>
<keyword evidence="2" id="KW-0040">ANK repeat</keyword>
<dbReference type="InterPro" id="IPR036770">
    <property type="entry name" value="Ankyrin_rpt-contain_sf"/>
</dbReference>
<dbReference type="Pfam" id="PF22939">
    <property type="entry name" value="WHD_GPIID"/>
    <property type="match status" value="1"/>
</dbReference>
<feature type="domain" description="NACHT" evidence="3">
    <location>
        <begin position="223"/>
        <end position="372"/>
    </location>
</feature>
<keyword evidence="1" id="KW-0677">Repeat</keyword>
<dbReference type="SUPFAM" id="SSF52540">
    <property type="entry name" value="P-loop containing nucleoside triphosphate hydrolases"/>
    <property type="match status" value="1"/>
</dbReference>
<evidence type="ECO:0000313" key="5">
    <source>
        <dbReference type="Proteomes" id="UP000016923"/>
    </source>
</evidence>
<dbReference type="VEuPathDB" id="FungiDB:F503_02357"/>
<keyword evidence="5" id="KW-1185">Reference proteome</keyword>
<dbReference type="eggNOG" id="KOG4177">
    <property type="taxonomic scope" value="Eukaryota"/>
</dbReference>
<feature type="repeat" description="ANK" evidence="2">
    <location>
        <begin position="1030"/>
        <end position="1062"/>
    </location>
</feature>
<gene>
    <name evidence="4" type="ORF">F503_02357</name>
</gene>
<feature type="repeat" description="ANK" evidence="2">
    <location>
        <begin position="1097"/>
        <end position="1129"/>
    </location>
</feature>
<dbReference type="InterPro" id="IPR054471">
    <property type="entry name" value="GPIID_WHD"/>
</dbReference>
<dbReference type="Pfam" id="PF24883">
    <property type="entry name" value="NPHP3_N"/>
    <property type="match status" value="1"/>
</dbReference>
<protein>
    <submittedName>
        <fullName evidence="4">Ankyrin repeat protein</fullName>
    </submittedName>
</protein>
<reference evidence="4 5" key="1">
    <citation type="journal article" date="2013" name="BMC Genomics">
        <title>The genome and transcriptome of the pine saprophyte Ophiostoma piceae, and a comparison with the bark beetle-associated pine pathogen Grosmannia clavigera.</title>
        <authorList>
            <person name="Haridas S."/>
            <person name="Wang Y."/>
            <person name="Lim L."/>
            <person name="Massoumi Alamouti S."/>
            <person name="Jackman S."/>
            <person name="Docking R."/>
            <person name="Robertson G."/>
            <person name="Birol I."/>
            <person name="Bohlmann J."/>
            <person name="Breuil C."/>
        </authorList>
    </citation>
    <scope>NUCLEOTIDE SEQUENCE [LARGE SCALE GENOMIC DNA]</scope>
    <source>
        <strain evidence="4 5">UAMH 11346</strain>
    </source>
</reference>
<feature type="repeat" description="ANK" evidence="2">
    <location>
        <begin position="767"/>
        <end position="796"/>
    </location>
</feature>
<evidence type="ECO:0000256" key="2">
    <source>
        <dbReference type="PROSITE-ProRule" id="PRU00023"/>
    </source>
</evidence>
<name>S3CH29_OPHP1</name>
<dbReference type="Gene3D" id="1.25.40.20">
    <property type="entry name" value="Ankyrin repeat-containing domain"/>
    <property type="match status" value="3"/>
</dbReference>
<dbReference type="STRING" id="1262450.S3CH29"/>
<dbReference type="OMA" id="WMLWAGV"/>
<dbReference type="EMBL" id="KE148156">
    <property type="protein sequence ID" value="EPE05618.1"/>
    <property type="molecule type" value="Genomic_DNA"/>
</dbReference>
<dbReference type="InterPro" id="IPR027417">
    <property type="entry name" value="P-loop_NTPase"/>
</dbReference>
<feature type="repeat" description="ANK" evidence="2">
    <location>
        <begin position="935"/>
        <end position="967"/>
    </location>
</feature>
<organism evidence="4 5">
    <name type="scientific">Ophiostoma piceae (strain UAMH 11346)</name>
    <name type="common">Sap stain fungus</name>
    <dbReference type="NCBI Taxonomy" id="1262450"/>
    <lineage>
        <taxon>Eukaryota</taxon>
        <taxon>Fungi</taxon>
        <taxon>Dikarya</taxon>
        <taxon>Ascomycota</taxon>
        <taxon>Pezizomycotina</taxon>
        <taxon>Sordariomycetes</taxon>
        <taxon>Sordariomycetidae</taxon>
        <taxon>Ophiostomatales</taxon>
        <taxon>Ophiostomataceae</taxon>
        <taxon>Ophiostoma</taxon>
    </lineage>
</organism>
<feature type="repeat" description="ANK" evidence="2">
    <location>
        <begin position="1207"/>
        <end position="1239"/>
    </location>
</feature>
<sequence length="1259" mass="139038">MDPVTALGAAAAAAQFAELTFKGLKLAVEVASRIRSPPPYIQAAIQQLEMLQTIQKDIEASTTSQNVIDASSRCDESVKALIVTLQKIDRSPVDGNGRIILKAVSSMRYENEINESLQRLRDEKENLSLALITPSTMGATVKFAMDDYFNGRNAIQQSHKDMLGSIIPSDQSGVDMFLRELDVYDPQDVCQRLIRSKGDRVDGTCTWVLEHDAYRSWLSGSAQGLWIRGGPGKGKTMMSIFLTEVLKRRTAELGGVLLYFFCDSQDSKLSSQAGLLQSLIHQLSVAKPPLAYRGLSEYQLYGKSAISNVETLWRIATAMLRDFEDGPVFILIDGLDECDTESTAALSRDLASLYEMSAAEQQKVRPIIISRPLELRHLSQFRTLQLDAEANEGLDQDLSLFIHSRIDTIATENNYSEALRRKVLSTVLQKSEGTFLWAGFVLHDLQEKAIVDVEKCLASLPRQLDDIYSRILENIPDDNTAVTQNILKWVVMAFRPLTVSELAAAVGLHSTETISAKEAVTVYISICSHLLSISQDTVRLVHQSAKDFLVNRPHTRGNEARSLKIAPQTAHAEMTQLCISILESEIGTAKDTDFYEKIFVAPPTTPPKYDMENGRADEVDDGLIEKHGINPALDSLIGYSVEYWQHHARLGDGSTPDHDALVSTFLKTLSCQTWVRVCHRARMITCPVRTLLRSEIHLASFLGLKSIASSKISTKRLRVKRLFTTLSGHSPVCTALLGGHNDIVKMLIEKGGASLVKTYTRPSFFSSPIHIAAATNNVPALELLLESKADVNQPDSELWTPIHHAAFMDSAEACQCLLKNGARVDPTDRYYVAPIFYATIPPRTSRTRLVYYLWDAEYRRYARAFTSTYSEEKLDKSGSENLSATQVLLNANADANSPHDLLYRAPLTIAVTYGRFQDVKALVRAGADVTVKSQNSRSLLYEALSLNKLETAAFLMEAGAKLSQRDEHKLPILQQIIFYNNTSLVKLAIEAGAITNFSHEKGCSILLEAACSKNKDIMEVLWDYGVGTSNGYEALIVATCRGNWDIVKFLVKKGVRIKNDDHNSWLAIIKGLQNHRDPTIVKTLVEAGANPNLLSEEKFTPLAQAISDGQRETMTELIAAGADVNAKSGRVSKYGRVSKSGRVFSHLRLAIHERNEGMVKDLVSAGARINNVEEGDRPVLYIAVELGLNGIADVLINGGADVNTEWHGSTVLSAATLAENKDMVELLLQNGADKTFQVNGVAITDMDTSEEIKELFVRS</sequence>
<accession>S3CH29</accession>
<evidence type="ECO:0000259" key="3">
    <source>
        <dbReference type="PROSITE" id="PS50837"/>
    </source>
</evidence>
<dbReference type="PROSITE" id="PS50088">
    <property type="entry name" value="ANK_REPEAT"/>
    <property type="match status" value="7"/>
</dbReference>
<dbReference type="SMART" id="SM00248">
    <property type="entry name" value="ANK"/>
    <property type="match status" value="12"/>
</dbReference>
<dbReference type="PANTHER" id="PTHR10039:SF17">
    <property type="entry name" value="FUNGAL STAND N-TERMINAL GOODBYE DOMAIN-CONTAINING PROTEIN-RELATED"/>
    <property type="match status" value="1"/>
</dbReference>
<dbReference type="OrthoDB" id="20872at2759"/>
<dbReference type="InterPro" id="IPR007111">
    <property type="entry name" value="NACHT_NTPase"/>
</dbReference>
<dbReference type="Proteomes" id="UP000016923">
    <property type="component" value="Unassembled WGS sequence"/>
</dbReference>
<dbReference type="HOGENOM" id="CLU_265006_0_0_1"/>
<dbReference type="PANTHER" id="PTHR10039">
    <property type="entry name" value="AMELOGENIN"/>
    <property type="match status" value="1"/>
</dbReference>
<dbReference type="Pfam" id="PF12796">
    <property type="entry name" value="Ank_2"/>
    <property type="match status" value="3"/>
</dbReference>
<evidence type="ECO:0000256" key="1">
    <source>
        <dbReference type="ARBA" id="ARBA00022737"/>
    </source>
</evidence>
<feature type="repeat" description="ANK" evidence="2">
    <location>
        <begin position="797"/>
        <end position="829"/>
    </location>
</feature>
<dbReference type="PROSITE" id="PS50837">
    <property type="entry name" value="NACHT"/>
    <property type="match status" value="1"/>
</dbReference>
<evidence type="ECO:0000313" key="4">
    <source>
        <dbReference type="EMBL" id="EPE05618.1"/>
    </source>
</evidence>
<proteinExistence type="predicted"/>
<dbReference type="SUPFAM" id="SSF48403">
    <property type="entry name" value="Ankyrin repeat"/>
    <property type="match status" value="2"/>
</dbReference>
<dbReference type="InterPro" id="IPR056884">
    <property type="entry name" value="NPHP3-like_N"/>
</dbReference>
<dbReference type="Gene3D" id="3.40.50.300">
    <property type="entry name" value="P-loop containing nucleotide triphosphate hydrolases"/>
    <property type="match status" value="1"/>
</dbReference>
<feature type="repeat" description="ANK" evidence="2">
    <location>
        <begin position="902"/>
        <end position="934"/>
    </location>
</feature>
<dbReference type="AlphaFoldDB" id="S3CH29"/>
<dbReference type="PROSITE" id="PS50297">
    <property type="entry name" value="ANK_REP_REGION"/>
    <property type="match status" value="3"/>
</dbReference>